<organism evidence="2 3">
    <name type="scientific">Methanogenium organophilum</name>
    <dbReference type="NCBI Taxonomy" id="2199"/>
    <lineage>
        <taxon>Archaea</taxon>
        <taxon>Methanobacteriati</taxon>
        <taxon>Methanobacteriota</taxon>
        <taxon>Stenosarchaea group</taxon>
        <taxon>Methanomicrobia</taxon>
        <taxon>Methanomicrobiales</taxon>
        <taxon>Methanomicrobiaceae</taxon>
        <taxon>Methanogenium</taxon>
    </lineage>
</organism>
<dbReference type="PANTHER" id="PTHR36194:SF1">
    <property type="entry name" value="S-LAYER-LIKE PROTEIN"/>
    <property type="match status" value="1"/>
</dbReference>
<dbReference type="Pfam" id="PF08308">
    <property type="entry name" value="PEGA"/>
    <property type="match status" value="1"/>
</dbReference>
<accession>A0A9X9T8U4</accession>
<dbReference type="AlphaFoldDB" id="A0A9X9T8U4"/>
<reference evidence="2" key="1">
    <citation type="submission" date="2022-11" db="EMBL/GenBank/DDBJ databases">
        <title>Complete genome sequence of Methanogenium organophilum DSM 3596.</title>
        <authorList>
            <person name="Chen S.-C."/>
            <person name="Lai S.-J."/>
            <person name="You Y.-T."/>
        </authorList>
    </citation>
    <scope>NUCLEOTIDE SEQUENCE</scope>
    <source>
        <strain evidence="2">DSM 3596</strain>
    </source>
</reference>
<dbReference type="Proteomes" id="UP001163096">
    <property type="component" value="Chromosome"/>
</dbReference>
<feature type="domain" description="PEGA" evidence="1">
    <location>
        <begin position="47"/>
        <end position="94"/>
    </location>
</feature>
<dbReference type="InterPro" id="IPR013229">
    <property type="entry name" value="PEGA"/>
</dbReference>
<dbReference type="EMBL" id="CP113361">
    <property type="protein sequence ID" value="WAI02544.1"/>
    <property type="molecule type" value="Genomic_DNA"/>
</dbReference>
<evidence type="ECO:0000313" key="3">
    <source>
        <dbReference type="Proteomes" id="UP001163096"/>
    </source>
</evidence>
<dbReference type="KEGG" id="mou:OU421_00280"/>
<sequence length="95" mass="9882">MSAVSAGSHTVMVCLFGYNYSVSTVTVNFGQTTTVSAEISPSGTGYGTLSVTSSPNGAEVYFNNAKAGITPVISNEVMSGSYTMTVRLSGYTEWT</sequence>
<name>A0A9X9T8U4_METOG</name>
<gene>
    <name evidence="2" type="ORF">OU421_00280</name>
</gene>
<evidence type="ECO:0000313" key="2">
    <source>
        <dbReference type="EMBL" id="WAI02544.1"/>
    </source>
</evidence>
<evidence type="ECO:0000259" key="1">
    <source>
        <dbReference type="Pfam" id="PF08308"/>
    </source>
</evidence>
<proteinExistence type="predicted"/>
<dbReference type="PANTHER" id="PTHR36194">
    <property type="entry name" value="S-LAYER-LIKE PROTEIN"/>
    <property type="match status" value="1"/>
</dbReference>
<keyword evidence="3" id="KW-1185">Reference proteome</keyword>
<protein>
    <submittedName>
        <fullName evidence="2">PEGA domain-containing protein</fullName>
    </submittedName>
</protein>